<dbReference type="InterPro" id="IPR036514">
    <property type="entry name" value="SGNH_hydro_sf"/>
</dbReference>
<dbReference type="PANTHER" id="PTHR43784">
    <property type="entry name" value="GDSL-LIKE LIPASE/ACYLHYDROLASE, PUTATIVE (AFU_ORTHOLOGUE AFUA_2G00820)-RELATED"/>
    <property type="match status" value="1"/>
</dbReference>
<dbReference type="Gene3D" id="3.40.50.1110">
    <property type="entry name" value="SGNH hydrolase"/>
    <property type="match status" value="1"/>
</dbReference>
<evidence type="ECO:0008006" key="4">
    <source>
        <dbReference type="Google" id="ProtNLM"/>
    </source>
</evidence>
<gene>
    <name evidence="2" type="ORF">LTR84_012738</name>
</gene>
<name>A0AAV9NEU4_9EURO</name>
<dbReference type="CDD" id="cd01830">
    <property type="entry name" value="XynE_like"/>
    <property type="match status" value="1"/>
</dbReference>
<sequence length="476" mass="50993">MWPSSICGMRIALAVFTYCVNLCCALQKQALVTEASIAGGHWIDTWASMPQLCEPANLPPVPYRFLTNKSNQNDTAVIFKNSTIRQTVHVTTGAEQIRLRISNAFGLTDLPITAVTIGLPFNGSAGVGAIQPSTLQTVTFSGGEESITIPNGALAVSDPLNLTVQAQSNLAITIYLASGQNGSSITSHPGSRTTSWMTVGNQVGATNLTGPVLNSTAHWQVMILPSLTILLTFVVRYFISALEAWSPANYRNFAIIGDSITDGRGSDTNQNNRWPDLVLARLQSSASPFATSLSISNLAAGGNRILYDGLGPNVLARLDRDVLSHAGVRYVMIFEGVNDIGVAATDAANQTLTYNRLVSAYRQIATRVHAFGIPIFGATITPFSAPNGNSTLQPYTSDAREQTRQKVNDFIRTSGVFDAVLDFDQILRNQTVPSQLADALQGGDYLHPNGKGYQLLAAEFDLSIFERFAGGIGGFV</sequence>
<evidence type="ECO:0000313" key="3">
    <source>
        <dbReference type="Proteomes" id="UP001358417"/>
    </source>
</evidence>
<organism evidence="2 3">
    <name type="scientific">Exophiala bonariae</name>
    <dbReference type="NCBI Taxonomy" id="1690606"/>
    <lineage>
        <taxon>Eukaryota</taxon>
        <taxon>Fungi</taxon>
        <taxon>Dikarya</taxon>
        <taxon>Ascomycota</taxon>
        <taxon>Pezizomycotina</taxon>
        <taxon>Eurotiomycetes</taxon>
        <taxon>Chaetothyriomycetidae</taxon>
        <taxon>Chaetothyriales</taxon>
        <taxon>Herpotrichiellaceae</taxon>
        <taxon>Exophiala</taxon>
    </lineage>
</organism>
<feature type="chain" id="PRO_5043832894" description="SGNH hydrolase-type esterase domain-containing protein" evidence="1">
    <location>
        <begin position="26"/>
        <end position="476"/>
    </location>
</feature>
<dbReference type="PANTHER" id="PTHR43784:SF3">
    <property type="entry name" value="GDSL FAMILY LIPASE"/>
    <property type="match status" value="1"/>
</dbReference>
<dbReference type="InterPro" id="IPR001087">
    <property type="entry name" value="GDSL"/>
</dbReference>
<dbReference type="GO" id="GO:0016788">
    <property type="term" value="F:hydrolase activity, acting on ester bonds"/>
    <property type="evidence" value="ECO:0007669"/>
    <property type="project" value="InterPro"/>
</dbReference>
<dbReference type="GeneID" id="89980880"/>
<dbReference type="Proteomes" id="UP001358417">
    <property type="component" value="Unassembled WGS sequence"/>
</dbReference>
<proteinExistence type="predicted"/>
<keyword evidence="3" id="KW-1185">Reference proteome</keyword>
<evidence type="ECO:0000313" key="2">
    <source>
        <dbReference type="EMBL" id="KAK5056185.1"/>
    </source>
</evidence>
<keyword evidence="1" id="KW-0732">Signal</keyword>
<dbReference type="RefSeq" id="XP_064708155.1">
    <property type="nucleotide sequence ID" value="XM_064856255.1"/>
</dbReference>
<accession>A0AAV9NEU4</accession>
<evidence type="ECO:0000256" key="1">
    <source>
        <dbReference type="SAM" id="SignalP"/>
    </source>
</evidence>
<dbReference type="AlphaFoldDB" id="A0AAV9NEU4"/>
<protein>
    <recommendedName>
        <fullName evidence="4">SGNH hydrolase-type esterase domain-containing protein</fullName>
    </recommendedName>
</protein>
<reference evidence="2 3" key="1">
    <citation type="submission" date="2023-08" db="EMBL/GenBank/DDBJ databases">
        <title>Black Yeasts Isolated from many extreme environments.</title>
        <authorList>
            <person name="Coleine C."/>
            <person name="Stajich J.E."/>
            <person name="Selbmann L."/>
        </authorList>
    </citation>
    <scope>NUCLEOTIDE SEQUENCE [LARGE SCALE GENOMIC DNA]</scope>
    <source>
        <strain evidence="2 3">CCFEE 5792</strain>
    </source>
</reference>
<feature type="signal peptide" evidence="1">
    <location>
        <begin position="1"/>
        <end position="25"/>
    </location>
</feature>
<dbReference type="SUPFAM" id="SSF52266">
    <property type="entry name" value="SGNH hydrolase"/>
    <property type="match status" value="1"/>
</dbReference>
<dbReference type="EMBL" id="JAVRRD010000008">
    <property type="protein sequence ID" value="KAK5056185.1"/>
    <property type="molecule type" value="Genomic_DNA"/>
</dbReference>
<dbReference type="InterPro" id="IPR053140">
    <property type="entry name" value="GDSL_Rv0518-like"/>
</dbReference>
<comment type="caution">
    <text evidence="2">The sequence shown here is derived from an EMBL/GenBank/DDBJ whole genome shotgun (WGS) entry which is preliminary data.</text>
</comment>
<dbReference type="Pfam" id="PF00657">
    <property type="entry name" value="Lipase_GDSL"/>
    <property type="match status" value="1"/>
</dbReference>